<dbReference type="InterPro" id="IPR029060">
    <property type="entry name" value="PIN-like_dom_sf"/>
</dbReference>
<dbReference type="SUPFAM" id="SSF88723">
    <property type="entry name" value="PIN domain-like"/>
    <property type="match status" value="1"/>
</dbReference>
<dbReference type="PANTHER" id="PTHR35901">
    <property type="entry name" value="RIBONUCLEASE VAPC3"/>
    <property type="match status" value="1"/>
</dbReference>
<dbReference type="EMBL" id="LAZR01045062">
    <property type="protein sequence ID" value="KKK99769.1"/>
    <property type="molecule type" value="Genomic_DNA"/>
</dbReference>
<keyword evidence="1" id="KW-0460">Magnesium</keyword>
<dbReference type="InterPro" id="IPR044153">
    <property type="entry name" value="PIN_Pae0151-like"/>
</dbReference>
<reference evidence="3" key="1">
    <citation type="journal article" date="2015" name="Nature">
        <title>Complex archaea that bridge the gap between prokaryotes and eukaryotes.</title>
        <authorList>
            <person name="Spang A."/>
            <person name="Saw J.H."/>
            <person name="Jorgensen S.L."/>
            <person name="Zaremba-Niedzwiedzka K."/>
            <person name="Martijn J."/>
            <person name="Lind A.E."/>
            <person name="van Eijk R."/>
            <person name="Schleper C."/>
            <person name="Guy L."/>
            <person name="Ettema T.J."/>
        </authorList>
    </citation>
    <scope>NUCLEOTIDE SEQUENCE</scope>
</reference>
<dbReference type="InterPro" id="IPR051619">
    <property type="entry name" value="TypeII_TA_RNase_PINc/VapC"/>
</dbReference>
<organism evidence="3">
    <name type="scientific">marine sediment metagenome</name>
    <dbReference type="NCBI Taxonomy" id="412755"/>
    <lineage>
        <taxon>unclassified sequences</taxon>
        <taxon>metagenomes</taxon>
        <taxon>ecological metagenomes</taxon>
    </lineage>
</organism>
<dbReference type="AlphaFoldDB" id="A0A0F9CBP5"/>
<dbReference type="Gene3D" id="3.40.50.1010">
    <property type="entry name" value="5'-nuclease"/>
    <property type="match status" value="1"/>
</dbReference>
<evidence type="ECO:0000256" key="1">
    <source>
        <dbReference type="ARBA" id="ARBA00022842"/>
    </source>
</evidence>
<evidence type="ECO:0000259" key="2">
    <source>
        <dbReference type="Pfam" id="PF01850"/>
    </source>
</evidence>
<gene>
    <name evidence="3" type="ORF">LCGC14_2629420</name>
</gene>
<dbReference type="InterPro" id="IPR002716">
    <property type="entry name" value="PIN_dom"/>
</dbReference>
<accession>A0A0F9CBP5</accession>
<protein>
    <recommendedName>
        <fullName evidence="2">PIN domain-containing protein</fullName>
    </recommendedName>
</protein>
<evidence type="ECO:0000313" key="3">
    <source>
        <dbReference type="EMBL" id="KKK99769.1"/>
    </source>
</evidence>
<sequence>MKQIIVDANIVVKWFIDEIDSIKAKILRDKFVMGEIELLAPSLLYFEVLNALKYSKLFNQDELSDAGESLDNYGFIAVPIKKDIREHMIKVAVEYEISIYDASYLGITIVKEGILCTADEKIIKKLPMKLKKYVKKLSDIEEVFQN</sequence>
<proteinExistence type="predicted"/>
<dbReference type="CDD" id="cd09873">
    <property type="entry name" value="PIN_Pae0151-like"/>
    <property type="match status" value="1"/>
</dbReference>
<comment type="caution">
    <text evidence="3">The sequence shown here is derived from an EMBL/GenBank/DDBJ whole genome shotgun (WGS) entry which is preliminary data.</text>
</comment>
<feature type="domain" description="PIN" evidence="2">
    <location>
        <begin position="4"/>
        <end position="123"/>
    </location>
</feature>
<dbReference type="Pfam" id="PF01850">
    <property type="entry name" value="PIN"/>
    <property type="match status" value="1"/>
</dbReference>
<dbReference type="PANTHER" id="PTHR35901:SF1">
    <property type="entry name" value="EXONUCLEASE VAPC9"/>
    <property type="match status" value="1"/>
</dbReference>
<name>A0A0F9CBP5_9ZZZZ</name>